<keyword evidence="2" id="KW-0812">Transmembrane</keyword>
<feature type="domain" description="Translocation and assembly module TamB C-terminal" evidence="5">
    <location>
        <begin position="2"/>
        <end position="85"/>
    </location>
</feature>
<evidence type="ECO:0000256" key="3">
    <source>
        <dbReference type="ARBA" id="ARBA00022989"/>
    </source>
</evidence>
<keyword evidence="7" id="KW-1185">Reference proteome</keyword>
<dbReference type="InterPro" id="IPR007452">
    <property type="entry name" value="TamB_C"/>
</dbReference>
<dbReference type="EMBL" id="RSCK01000086">
    <property type="protein sequence ID" value="RUT04511.1"/>
    <property type="molecule type" value="Genomic_DNA"/>
</dbReference>
<keyword evidence="4" id="KW-0472">Membrane</keyword>
<evidence type="ECO:0000256" key="1">
    <source>
        <dbReference type="ARBA" id="ARBA00004167"/>
    </source>
</evidence>
<gene>
    <name evidence="6" type="ORF">DSM107010_57910</name>
</gene>
<dbReference type="AlphaFoldDB" id="A0AB37UBI2"/>
<comment type="subcellular location">
    <subcellularLocation>
        <location evidence="1">Membrane</location>
        <topology evidence="1">Single-pass membrane protein</topology>
    </subcellularLocation>
</comment>
<accession>A0AB37UBI2</accession>
<dbReference type="GO" id="GO:0009306">
    <property type="term" value="P:protein secretion"/>
    <property type="evidence" value="ECO:0007669"/>
    <property type="project" value="InterPro"/>
</dbReference>
<evidence type="ECO:0000313" key="7">
    <source>
        <dbReference type="Proteomes" id="UP000282574"/>
    </source>
</evidence>
<keyword evidence="3" id="KW-1133">Transmembrane helix</keyword>
<dbReference type="GO" id="GO:0005886">
    <property type="term" value="C:plasma membrane"/>
    <property type="evidence" value="ECO:0007669"/>
    <property type="project" value="InterPro"/>
</dbReference>
<name>A0AB37UBI2_9CYAN</name>
<protein>
    <recommendedName>
        <fullName evidence="5">Translocation and assembly module TamB C-terminal domain-containing protein</fullName>
    </recommendedName>
</protein>
<dbReference type="Pfam" id="PF04357">
    <property type="entry name" value="TamB"/>
    <property type="match status" value="1"/>
</dbReference>
<sequence length="97" mass="10340">MRVEAVVEGSASELADKLELTSELNRSEAESVALLSGSFINTLGRGNPTLGLATIAGSTLSNFQDNITEIGEVLSIDELRFPTAAVEIGAWLFLRLM</sequence>
<comment type="caution">
    <text evidence="6">The sequence shown here is derived from an EMBL/GenBank/DDBJ whole genome shotgun (WGS) entry which is preliminary data.</text>
</comment>
<reference evidence="6 7" key="1">
    <citation type="journal article" date="2019" name="Genome Biol. Evol.">
        <title>Day and night: Metabolic profiles and evolutionary relationships of six axenic non-marine cyanobacteria.</title>
        <authorList>
            <person name="Will S.E."/>
            <person name="Henke P."/>
            <person name="Boedeker C."/>
            <person name="Huang S."/>
            <person name="Brinkmann H."/>
            <person name="Rohde M."/>
            <person name="Jarek M."/>
            <person name="Friedl T."/>
            <person name="Seufert S."/>
            <person name="Schumacher M."/>
            <person name="Overmann J."/>
            <person name="Neumann-Schaal M."/>
            <person name="Petersen J."/>
        </authorList>
    </citation>
    <scope>NUCLEOTIDE SEQUENCE [LARGE SCALE GENOMIC DNA]</scope>
    <source>
        <strain evidence="6 7">SAG 39.79</strain>
    </source>
</reference>
<evidence type="ECO:0000259" key="5">
    <source>
        <dbReference type="Pfam" id="PF04357"/>
    </source>
</evidence>
<organism evidence="6 7">
    <name type="scientific">Chroococcidiopsis cubana SAG 39.79</name>
    <dbReference type="NCBI Taxonomy" id="388085"/>
    <lineage>
        <taxon>Bacteria</taxon>
        <taxon>Bacillati</taxon>
        <taxon>Cyanobacteriota</taxon>
        <taxon>Cyanophyceae</taxon>
        <taxon>Chroococcidiopsidales</taxon>
        <taxon>Chroococcidiopsidaceae</taxon>
        <taxon>Chroococcidiopsis</taxon>
    </lineage>
</organism>
<evidence type="ECO:0000256" key="2">
    <source>
        <dbReference type="ARBA" id="ARBA00022692"/>
    </source>
</evidence>
<dbReference type="Proteomes" id="UP000282574">
    <property type="component" value="Unassembled WGS sequence"/>
</dbReference>
<evidence type="ECO:0000256" key="4">
    <source>
        <dbReference type="ARBA" id="ARBA00023136"/>
    </source>
</evidence>
<proteinExistence type="predicted"/>
<evidence type="ECO:0000313" key="6">
    <source>
        <dbReference type="EMBL" id="RUT04511.1"/>
    </source>
</evidence>